<keyword evidence="2" id="KW-1185">Reference proteome</keyword>
<dbReference type="AlphaFoldDB" id="A0A2U1L3W8"/>
<dbReference type="OrthoDB" id="651283at2759"/>
<gene>
    <name evidence="1" type="ORF">CTI12_AA533600</name>
</gene>
<dbReference type="EMBL" id="PKPP01011692">
    <property type="protein sequence ID" value="PWA43695.1"/>
    <property type="molecule type" value="Genomic_DNA"/>
</dbReference>
<evidence type="ECO:0000313" key="2">
    <source>
        <dbReference type="Proteomes" id="UP000245207"/>
    </source>
</evidence>
<proteinExistence type="predicted"/>
<name>A0A2U1L3W8_ARTAN</name>
<organism evidence="1 2">
    <name type="scientific">Artemisia annua</name>
    <name type="common">Sweet wormwood</name>
    <dbReference type="NCBI Taxonomy" id="35608"/>
    <lineage>
        <taxon>Eukaryota</taxon>
        <taxon>Viridiplantae</taxon>
        <taxon>Streptophyta</taxon>
        <taxon>Embryophyta</taxon>
        <taxon>Tracheophyta</taxon>
        <taxon>Spermatophyta</taxon>
        <taxon>Magnoliopsida</taxon>
        <taxon>eudicotyledons</taxon>
        <taxon>Gunneridae</taxon>
        <taxon>Pentapetalae</taxon>
        <taxon>asterids</taxon>
        <taxon>campanulids</taxon>
        <taxon>Asterales</taxon>
        <taxon>Asteraceae</taxon>
        <taxon>Asteroideae</taxon>
        <taxon>Anthemideae</taxon>
        <taxon>Artemisiinae</taxon>
        <taxon>Artemisia</taxon>
    </lineage>
</organism>
<comment type="caution">
    <text evidence="1">The sequence shown here is derived from an EMBL/GenBank/DDBJ whole genome shotgun (WGS) entry which is preliminary data.</text>
</comment>
<evidence type="ECO:0000313" key="1">
    <source>
        <dbReference type="EMBL" id="PWA43695.1"/>
    </source>
</evidence>
<protein>
    <submittedName>
        <fullName evidence="1">Myc-type, basic helix-loop-helix (BHLH) domain-containing protein</fullName>
    </submittedName>
</protein>
<accession>A0A2U1L3W8</accession>
<reference evidence="1 2" key="1">
    <citation type="journal article" date="2018" name="Mol. Plant">
        <title>The genome of Artemisia annua provides insight into the evolution of Asteraceae family and artemisinin biosynthesis.</title>
        <authorList>
            <person name="Shen Q."/>
            <person name="Zhang L."/>
            <person name="Liao Z."/>
            <person name="Wang S."/>
            <person name="Yan T."/>
            <person name="Shi P."/>
            <person name="Liu M."/>
            <person name="Fu X."/>
            <person name="Pan Q."/>
            <person name="Wang Y."/>
            <person name="Lv Z."/>
            <person name="Lu X."/>
            <person name="Zhang F."/>
            <person name="Jiang W."/>
            <person name="Ma Y."/>
            <person name="Chen M."/>
            <person name="Hao X."/>
            <person name="Li L."/>
            <person name="Tang Y."/>
            <person name="Lv G."/>
            <person name="Zhou Y."/>
            <person name="Sun X."/>
            <person name="Brodelius P.E."/>
            <person name="Rose J.K.C."/>
            <person name="Tang K."/>
        </authorList>
    </citation>
    <scope>NUCLEOTIDE SEQUENCE [LARGE SCALE GENOMIC DNA]</scope>
    <source>
        <strain evidence="2">cv. Huhao1</strain>
        <tissue evidence="1">Leaf</tissue>
    </source>
</reference>
<dbReference type="Proteomes" id="UP000245207">
    <property type="component" value="Unassembled WGS sequence"/>
</dbReference>
<sequence length="79" mass="9095">MELQWMLKELARKLSSEIDSNVSQELKGGAYNPATIPRTKRRCIRPQSIHARFLSSDDKWMYAPIAYSGMDMGLYQNIS</sequence>